<accession>A0A448XKI0</accession>
<protein>
    <submittedName>
        <fullName evidence="1">Uncharacterized protein</fullName>
    </submittedName>
</protein>
<organism evidence="1 2">
    <name type="scientific">Protopolystoma xenopodis</name>
    <dbReference type="NCBI Taxonomy" id="117903"/>
    <lineage>
        <taxon>Eukaryota</taxon>
        <taxon>Metazoa</taxon>
        <taxon>Spiralia</taxon>
        <taxon>Lophotrochozoa</taxon>
        <taxon>Platyhelminthes</taxon>
        <taxon>Monogenea</taxon>
        <taxon>Polyopisthocotylea</taxon>
        <taxon>Polystomatidea</taxon>
        <taxon>Polystomatidae</taxon>
        <taxon>Protopolystoma</taxon>
    </lineage>
</organism>
<gene>
    <name evidence="1" type="ORF">PXEA_LOCUS32302</name>
</gene>
<evidence type="ECO:0000313" key="1">
    <source>
        <dbReference type="EMBL" id="VEL38862.1"/>
    </source>
</evidence>
<name>A0A448XKI0_9PLAT</name>
<keyword evidence="2" id="KW-1185">Reference proteome</keyword>
<dbReference type="EMBL" id="CAAALY010259268">
    <property type="protein sequence ID" value="VEL38862.1"/>
    <property type="molecule type" value="Genomic_DNA"/>
</dbReference>
<sequence length="69" mass="7786">MLTHQPNPHLVVFVAVVIAIITVASPKRLLSSPDFRARSIRSWLGFRFQVGSSSFEERISTFDASLRLE</sequence>
<comment type="caution">
    <text evidence="1">The sequence shown here is derived from an EMBL/GenBank/DDBJ whole genome shotgun (WGS) entry which is preliminary data.</text>
</comment>
<proteinExistence type="predicted"/>
<reference evidence="1" key="1">
    <citation type="submission" date="2018-11" db="EMBL/GenBank/DDBJ databases">
        <authorList>
            <consortium name="Pathogen Informatics"/>
        </authorList>
    </citation>
    <scope>NUCLEOTIDE SEQUENCE</scope>
</reference>
<dbReference type="Proteomes" id="UP000784294">
    <property type="component" value="Unassembled WGS sequence"/>
</dbReference>
<dbReference type="AlphaFoldDB" id="A0A448XKI0"/>
<evidence type="ECO:0000313" key="2">
    <source>
        <dbReference type="Proteomes" id="UP000784294"/>
    </source>
</evidence>